<evidence type="ECO:0000256" key="2">
    <source>
        <dbReference type="SAM" id="Phobius"/>
    </source>
</evidence>
<feature type="compositionally biased region" description="Pro residues" evidence="1">
    <location>
        <begin position="43"/>
        <end position="56"/>
    </location>
</feature>
<feature type="transmembrane region" description="Helical" evidence="2">
    <location>
        <begin position="142"/>
        <end position="163"/>
    </location>
</feature>
<dbReference type="Proteomes" id="UP001434337">
    <property type="component" value="Chromosome"/>
</dbReference>
<dbReference type="EMBL" id="CP115965">
    <property type="protein sequence ID" value="WZW97964.1"/>
    <property type="molecule type" value="Genomic_DNA"/>
</dbReference>
<evidence type="ECO:0000313" key="3">
    <source>
        <dbReference type="EMBL" id="WZW97964.1"/>
    </source>
</evidence>
<reference evidence="3 4" key="1">
    <citation type="journal article" date="2023" name="Environ Microbiome">
        <title>A coral-associated actinobacterium mitigates coral bleaching under heat stress.</title>
        <authorList>
            <person name="Li J."/>
            <person name="Zou Y."/>
            <person name="Li Q."/>
            <person name="Zhang J."/>
            <person name="Bourne D.G."/>
            <person name="Lyu Y."/>
            <person name="Liu C."/>
            <person name="Zhang S."/>
        </authorList>
    </citation>
    <scope>NUCLEOTIDE SEQUENCE [LARGE SCALE GENOMIC DNA]</scope>
    <source>
        <strain evidence="3 4">SCSIO 13291</strain>
    </source>
</reference>
<keyword evidence="2" id="KW-0472">Membrane</keyword>
<sequence>MQAWPPGQAPQQGMHAWLPPGQVQQAWPPLEFGPPTRSGPVGDWPPPTTQPVPGPEPAAAAPEPAASVTAVATLERPEPIPSEALDHPVFFDPAPAVAWWHKQRGALRGRIVSLVLSLVIWAALWWFTREPDNALGWQWGPLSWWIAGISVGVSVLMIVWAAVQFRRAKRAVAALHEGLALGIGRGGLYLDDTLVRWPDLAGLDVHPGRLGGSARLVVRTASGANHTLPLDHLAATPASIDGAIRALSGGRAWLDLTRLDD</sequence>
<gene>
    <name evidence="3" type="ORF">PCC79_13855</name>
</gene>
<name>A0ABZ3C6W7_9ACTN</name>
<keyword evidence="2" id="KW-0812">Transmembrane</keyword>
<evidence type="ECO:0000313" key="4">
    <source>
        <dbReference type="Proteomes" id="UP001434337"/>
    </source>
</evidence>
<feature type="transmembrane region" description="Helical" evidence="2">
    <location>
        <begin position="111"/>
        <end position="127"/>
    </location>
</feature>
<feature type="compositionally biased region" description="Low complexity" evidence="1">
    <location>
        <begin position="57"/>
        <end position="67"/>
    </location>
</feature>
<protein>
    <recommendedName>
        <fullName evidence="5">DUF304 domain-containing protein</fullName>
    </recommendedName>
</protein>
<keyword evidence="4" id="KW-1185">Reference proteome</keyword>
<evidence type="ECO:0000256" key="1">
    <source>
        <dbReference type="SAM" id="MobiDB-lite"/>
    </source>
</evidence>
<organism evidence="3 4">
    <name type="scientific">Propioniciclava soli</name>
    <dbReference type="NCBI Taxonomy" id="2775081"/>
    <lineage>
        <taxon>Bacteria</taxon>
        <taxon>Bacillati</taxon>
        <taxon>Actinomycetota</taxon>
        <taxon>Actinomycetes</taxon>
        <taxon>Propionibacteriales</taxon>
        <taxon>Propionibacteriaceae</taxon>
        <taxon>Propioniciclava</taxon>
    </lineage>
</organism>
<accession>A0ABZ3C6W7</accession>
<keyword evidence="2" id="KW-1133">Transmembrane helix</keyword>
<evidence type="ECO:0008006" key="5">
    <source>
        <dbReference type="Google" id="ProtNLM"/>
    </source>
</evidence>
<dbReference type="RefSeq" id="WP_232550093.1">
    <property type="nucleotide sequence ID" value="NZ_CP115965.1"/>
</dbReference>
<feature type="region of interest" description="Disordered" evidence="1">
    <location>
        <begin position="24"/>
        <end position="67"/>
    </location>
</feature>
<proteinExistence type="predicted"/>